<reference evidence="1" key="1">
    <citation type="submission" date="2021-10" db="EMBL/GenBank/DDBJ databases">
        <authorList>
            <person name="Mesa V."/>
        </authorList>
    </citation>
    <scope>NUCLEOTIDE SEQUENCE</scope>
    <source>
        <strain evidence="1">CC3_PB</strain>
    </source>
</reference>
<comment type="caution">
    <text evidence="1">The sequence shown here is derived from an EMBL/GenBank/DDBJ whole genome shotgun (WGS) entry which is preliminary data.</text>
</comment>
<protein>
    <submittedName>
        <fullName evidence="1">Uncharacterized protein</fullName>
    </submittedName>
</protein>
<proteinExistence type="predicted"/>
<evidence type="ECO:0000313" key="3">
    <source>
        <dbReference type="Proteomes" id="UP000789738"/>
    </source>
</evidence>
<dbReference type="Proteomes" id="UP000789738">
    <property type="component" value="Unassembled WGS sequence"/>
</dbReference>
<evidence type="ECO:0000313" key="1">
    <source>
        <dbReference type="EMBL" id="CAG9705728.1"/>
    </source>
</evidence>
<sequence length="58" mass="6743">MKKDKIKITVEVEDRESFKQLMAETQVEMAMRLCPEKLRLQVLDHALSILKGEKAITK</sequence>
<evidence type="ECO:0000313" key="2">
    <source>
        <dbReference type="EMBL" id="CAI3541230.1"/>
    </source>
</evidence>
<dbReference type="AlphaFoldDB" id="A0AA86MJC2"/>
<dbReference type="RefSeq" id="WP_185738803.1">
    <property type="nucleotide sequence ID" value="NZ_CAKJVE010000004.1"/>
</dbReference>
<dbReference type="Proteomes" id="UP001189143">
    <property type="component" value="Unassembled WGS sequence"/>
</dbReference>
<dbReference type="EMBL" id="CAKJVE010000004">
    <property type="protein sequence ID" value="CAG9705728.1"/>
    <property type="molecule type" value="Genomic_DNA"/>
</dbReference>
<gene>
    <name evidence="2" type="ORF">CNEO2_1240001</name>
    <name evidence="1" type="ORF">CNEO_42026</name>
</gene>
<name>A0AA86MJC2_9CLOT</name>
<dbReference type="EMBL" id="CAMTCP010000027">
    <property type="protein sequence ID" value="CAI3541230.1"/>
    <property type="molecule type" value="Genomic_DNA"/>
</dbReference>
<accession>A0AA86MJC2</accession>
<organism evidence="1 3">
    <name type="scientific">Clostridium neonatale</name>
    <dbReference type="NCBI Taxonomy" id="137838"/>
    <lineage>
        <taxon>Bacteria</taxon>
        <taxon>Bacillati</taxon>
        <taxon>Bacillota</taxon>
        <taxon>Clostridia</taxon>
        <taxon>Eubacteriales</taxon>
        <taxon>Clostridiaceae</taxon>
        <taxon>Clostridium</taxon>
    </lineage>
</organism>
<reference evidence="2" key="2">
    <citation type="submission" date="2022-10" db="EMBL/GenBank/DDBJ databases">
        <authorList>
            <person name="Aires J."/>
            <person name="Mesa V."/>
        </authorList>
    </citation>
    <scope>NUCLEOTIDE SEQUENCE</scope>
    <source>
        <strain evidence="2">Clostridium neonatale JD116</strain>
    </source>
</reference>